<feature type="transmembrane region" description="Helical" evidence="7">
    <location>
        <begin position="241"/>
        <end position="261"/>
    </location>
</feature>
<evidence type="ECO:0000313" key="9">
    <source>
        <dbReference type="EMBL" id="GAA4196313.1"/>
    </source>
</evidence>
<dbReference type="PROSITE" id="PS50850">
    <property type="entry name" value="MFS"/>
    <property type="match status" value="1"/>
</dbReference>
<evidence type="ECO:0000256" key="6">
    <source>
        <dbReference type="SAM" id="MobiDB-lite"/>
    </source>
</evidence>
<accession>A0ABP8B257</accession>
<feature type="transmembrane region" description="Helical" evidence="7">
    <location>
        <begin position="185"/>
        <end position="205"/>
    </location>
</feature>
<dbReference type="Pfam" id="PF07690">
    <property type="entry name" value="MFS_1"/>
    <property type="match status" value="1"/>
</dbReference>
<dbReference type="Gene3D" id="1.20.1250.20">
    <property type="entry name" value="MFS general substrate transporter like domains"/>
    <property type="match status" value="1"/>
</dbReference>
<gene>
    <name evidence="9" type="primary">tet(V)</name>
    <name evidence="9" type="ORF">GCM10022252_43430</name>
</gene>
<evidence type="ECO:0000256" key="1">
    <source>
        <dbReference type="ARBA" id="ARBA00004651"/>
    </source>
</evidence>
<feature type="region of interest" description="Disordered" evidence="6">
    <location>
        <begin position="428"/>
        <end position="464"/>
    </location>
</feature>
<name>A0ABP8B257_9ACTN</name>
<dbReference type="InterPro" id="IPR036259">
    <property type="entry name" value="MFS_trans_sf"/>
</dbReference>
<keyword evidence="4 7" id="KW-1133">Transmembrane helix</keyword>
<feature type="transmembrane region" description="Helical" evidence="7">
    <location>
        <begin position="281"/>
        <end position="300"/>
    </location>
</feature>
<evidence type="ECO:0000256" key="7">
    <source>
        <dbReference type="SAM" id="Phobius"/>
    </source>
</evidence>
<feature type="transmembrane region" description="Helical" evidence="7">
    <location>
        <begin position="29"/>
        <end position="53"/>
    </location>
</feature>
<feature type="transmembrane region" description="Helical" evidence="7">
    <location>
        <begin position="373"/>
        <end position="394"/>
    </location>
</feature>
<comment type="caution">
    <text evidence="9">The sequence shown here is derived from an EMBL/GenBank/DDBJ whole genome shotgun (WGS) entry which is preliminary data.</text>
</comment>
<feature type="transmembrane region" description="Helical" evidence="7">
    <location>
        <begin position="331"/>
        <end position="352"/>
    </location>
</feature>
<feature type="transmembrane region" description="Helical" evidence="7">
    <location>
        <begin position="92"/>
        <end position="112"/>
    </location>
</feature>
<dbReference type="CDD" id="cd06173">
    <property type="entry name" value="MFS_MefA_like"/>
    <property type="match status" value="1"/>
</dbReference>
<keyword evidence="10" id="KW-1185">Reference proteome</keyword>
<organism evidence="9 10">
    <name type="scientific">Streptosporangium oxazolinicum</name>
    <dbReference type="NCBI Taxonomy" id="909287"/>
    <lineage>
        <taxon>Bacteria</taxon>
        <taxon>Bacillati</taxon>
        <taxon>Actinomycetota</taxon>
        <taxon>Actinomycetes</taxon>
        <taxon>Streptosporangiales</taxon>
        <taxon>Streptosporangiaceae</taxon>
        <taxon>Streptosporangium</taxon>
    </lineage>
</organism>
<feature type="transmembrane region" description="Helical" evidence="7">
    <location>
        <begin position="307"/>
        <end position="325"/>
    </location>
</feature>
<protein>
    <submittedName>
        <fullName evidence="9">Tetracycline efflux MFS transporter Tet(V)</fullName>
    </submittedName>
</protein>
<reference evidence="10" key="1">
    <citation type="journal article" date="2019" name="Int. J. Syst. Evol. Microbiol.">
        <title>The Global Catalogue of Microorganisms (GCM) 10K type strain sequencing project: providing services to taxonomists for standard genome sequencing and annotation.</title>
        <authorList>
            <consortium name="The Broad Institute Genomics Platform"/>
            <consortium name="The Broad Institute Genome Sequencing Center for Infectious Disease"/>
            <person name="Wu L."/>
            <person name="Ma J."/>
        </authorList>
    </citation>
    <scope>NUCLEOTIDE SEQUENCE [LARGE SCALE GENOMIC DNA]</scope>
    <source>
        <strain evidence="10">JCM 17388</strain>
    </source>
</reference>
<proteinExistence type="predicted"/>
<dbReference type="RefSeq" id="WP_344919810.1">
    <property type="nucleotide sequence ID" value="NZ_BAABAQ010000007.1"/>
</dbReference>
<evidence type="ECO:0000256" key="5">
    <source>
        <dbReference type="ARBA" id="ARBA00023136"/>
    </source>
</evidence>
<keyword evidence="2" id="KW-1003">Cell membrane</keyword>
<dbReference type="InterPro" id="IPR011701">
    <property type="entry name" value="MFS"/>
</dbReference>
<keyword evidence="5 7" id="KW-0472">Membrane</keyword>
<evidence type="ECO:0000259" key="8">
    <source>
        <dbReference type="PROSITE" id="PS50850"/>
    </source>
</evidence>
<evidence type="ECO:0000256" key="3">
    <source>
        <dbReference type="ARBA" id="ARBA00022692"/>
    </source>
</evidence>
<feature type="domain" description="Major facilitator superfamily (MFS) profile" evidence="8">
    <location>
        <begin position="1"/>
        <end position="422"/>
    </location>
</feature>
<evidence type="ECO:0000313" key="10">
    <source>
        <dbReference type="Proteomes" id="UP001501251"/>
    </source>
</evidence>
<dbReference type="Proteomes" id="UP001501251">
    <property type="component" value="Unassembled WGS sequence"/>
</dbReference>
<dbReference type="SUPFAM" id="SSF103473">
    <property type="entry name" value="MFS general substrate transporter"/>
    <property type="match status" value="1"/>
</dbReference>
<dbReference type="PANTHER" id="PTHR23513">
    <property type="entry name" value="INTEGRAL MEMBRANE EFFLUX PROTEIN-RELATED"/>
    <property type="match status" value="1"/>
</dbReference>
<keyword evidence="3 7" id="KW-0812">Transmembrane</keyword>
<feature type="transmembrane region" description="Helical" evidence="7">
    <location>
        <begin position="59"/>
        <end position="80"/>
    </location>
</feature>
<sequence length="464" mass="48447">MTEPTVAGATAPRWLRGPLRPFQHGQYRLLVGSLTASMLGEGLWLMAMVWQVIALDGGAAELSIVSTGSAVGMVATVLLGGVIADRVSQRRILLVTELVLAGAAILIAALALLGVIEIWHLAAIAFLRGVGSGFYYPAYSAMLPSIVPADHLLAANGVEGTLRPIVMQAAGPAVASFMVAAYSPAAALAAGAVTQVVATIFLVLLRPVPPRHDRNPDEPRHPVRSMLTDLREGFVYMVRTPWLFATLLFASLMILVTMGPIEVLIPFAVKDGAGGGPREHAIVMAAFGVSGALASLAMASRKLPRRYLTVMNLMWGLACLPFVLIGLADNVWVIALGTFVIGALFSAPMVIWGTLLQRRVPPALLGRVSSLDFFVSLVFMPVSMALAGPISIAIGLGPTFVIAGLLPLPIAILAILLARMPADEIAHPLDEATGEAGGPEPDDTGAGEAGEAGEDDPRAASPAH</sequence>
<feature type="transmembrane region" description="Helical" evidence="7">
    <location>
        <begin position="400"/>
        <end position="418"/>
    </location>
</feature>
<dbReference type="InterPro" id="IPR020846">
    <property type="entry name" value="MFS_dom"/>
</dbReference>
<evidence type="ECO:0000256" key="2">
    <source>
        <dbReference type="ARBA" id="ARBA00022475"/>
    </source>
</evidence>
<comment type="subcellular location">
    <subcellularLocation>
        <location evidence="1">Cell membrane</location>
        <topology evidence="1">Multi-pass membrane protein</topology>
    </subcellularLocation>
</comment>
<dbReference type="EMBL" id="BAABAQ010000007">
    <property type="protein sequence ID" value="GAA4196313.1"/>
    <property type="molecule type" value="Genomic_DNA"/>
</dbReference>
<evidence type="ECO:0000256" key="4">
    <source>
        <dbReference type="ARBA" id="ARBA00022989"/>
    </source>
</evidence>
<dbReference type="PANTHER" id="PTHR23513:SF11">
    <property type="entry name" value="STAPHYLOFERRIN A TRANSPORTER"/>
    <property type="match status" value="1"/>
</dbReference>